<evidence type="ECO:0008006" key="4">
    <source>
        <dbReference type="Google" id="ProtNLM"/>
    </source>
</evidence>
<gene>
    <name evidence="2" type="ORF">RSOLAG22IIIB_12551</name>
</gene>
<evidence type="ECO:0000256" key="1">
    <source>
        <dbReference type="SAM" id="SignalP"/>
    </source>
</evidence>
<protein>
    <recommendedName>
        <fullName evidence="4">Transmembrane protein</fullName>
    </recommendedName>
</protein>
<keyword evidence="1" id="KW-0732">Signal</keyword>
<sequence>MLAFSRIASFLLFVLSLSFLTCAAPTAATPNALAVRSDDVGSVCLGAVVDLKAKLQEHLEACAHLSTVADAQVRVGTISADINVAIDAVVALGADLNVSADIKAKIAAELALVIRILVKICASLVAKLGLSVVLALCVQIDALVKILLFSVDACVSGVIVICAKLLVDIDVNVLLKLNLDLCAKVLGLVKVKVGAAVGVAL</sequence>
<dbReference type="Proteomes" id="UP000044841">
    <property type="component" value="Unassembled WGS sequence"/>
</dbReference>
<evidence type="ECO:0000313" key="3">
    <source>
        <dbReference type="Proteomes" id="UP000044841"/>
    </source>
</evidence>
<keyword evidence="3" id="KW-1185">Reference proteome</keyword>
<dbReference type="EMBL" id="CYGV01001774">
    <property type="protein sequence ID" value="CUA77102.1"/>
    <property type="molecule type" value="Genomic_DNA"/>
</dbReference>
<dbReference type="AlphaFoldDB" id="A0A0K6GER9"/>
<proteinExistence type="predicted"/>
<feature type="chain" id="PRO_5005503242" description="Transmembrane protein" evidence="1">
    <location>
        <begin position="24"/>
        <end position="201"/>
    </location>
</feature>
<accession>A0A0K6GER9</accession>
<organism evidence="2 3">
    <name type="scientific">Rhizoctonia solani</name>
    <dbReference type="NCBI Taxonomy" id="456999"/>
    <lineage>
        <taxon>Eukaryota</taxon>
        <taxon>Fungi</taxon>
        <taxon>Dikarya</taxon>
        <taxon>Basidiomycota</taxon>
        <taxon>Agaricomycotina</taxon>
        <taxon>Agaricomycetes</taxon>
        <taxon>Cantharellales</taxon>
        <taxon>Ceratobasidiaceae</taxon>
        <taxon>Rhizoctonia</taxon>
    </lineage>
</organism>
<feature type="signal peptide" evidence="1">
    <location>
        <begin position="1"/>
        <end position="23"/>
    </location>
</feature>
<reference evidence="2 3" key="1">
    <citation type="submission" date="2015-07" db="EMBL/GenBank/DDBJ databases">
        <authorList>
            <person name="Noorani M."/>
        </authorList>
    </citation>
    <scope>NUCLEOTIDE SEQUENCE [LARGE SCALE GENOMIC DNA]</scope>
    <source>
        <strain evidence="2">BBA 69670</strain>
    </source>
</reference>
<evidence type="ECO:0000313" key="2">
    <source>
        <dbReference type="EMBL" id="CUA77102.1"/>
    </source>
</evidence>
<name>A0A0K6GER9_9AGAM</name>